<organism evidence="3 4">
    <name type="scientific">Arthrobacter silviterrae</name>
    <dbReference type="NCBI Taxonomy" id="2026658"/>
    <lineage>
        <taxon>Bacteria</taxon>
        <taxon>Bacillati</taxon>
        <taxon>Actinomycetota</taxon>
        <taxon>Actinomycetes</taxon>
        <taxon>Micrococcales</taxon>
        <taxon>Micrococcaceae</taxon>
        <taxon>Arthrobacter</taxon>
    </lineage>
</organism>
<keyword evidence="2" id="KW-1133">Transmembrane helix</keyword>
<evidence type="ECO:0000313" key="4">
    <source>
        <dbReference type="Proteomes" id="UP000479226"/>
    </source>
</evidence>
<feature type="region of interest" description="Disordered" evidence="1">
    <location>
        <begin position="44"/>
        <end position="71"/>
    </location>
</feature>
<feature type="compositionally biased region" description="Low complexity" evidence="1">
    <location>
        <begin position="60"/>
        <end position="71"/>
    </location>
</feature>
<sequence>MRGPSAWIRYLPRSRRQWFLIAVLGILVAAVIALFLPPGAVTTRQATSGPTLPPPTSQTAAAPGPEVPGPAVAAATAPANAAVSPGEPQTLDFRAYAQATAEALYTWDSRTSTYTQVYAHVRSWWVVLADGSNPLTVYTHEFEGTGINAAAFAQLTAYKAYRTAKAIQSSCDGQLAQVRDHPAPWKGLHVCTVTLDVTDRSTTDPHATAYSVPVSVMVNCPPAATAPSNRCVLVGFNTTASRIVY</sequence>
<gene>
    <name evidence="3" type="ORF">G6N77_15330</name>
</gene>
<comment type="caution">
    <text evidence="3">The sequence shown here is derived from an EMBL/GenBank/DDBJ whole genome shotgun (WGS) entry which is preliminary data.</text>
</comment>
<protein>
    <submittedName>
        <fullName evidence="3">Uncharacterized protein</fullName>
    </submittedName>
</protein>
<name>A0ABX0DDW0_9MICC</name>
<keyword evidence="2" id="KW-0472">Membrane</keyword>
<feature type="transmembrane region" description="Helical" evidence="2">
    <location>
        <begin position="18"/>
        <end position="36"/>
    </location>
</feature>
<dbReference type="RefSeq" id="WP_165183042.1">
    <property type="nucleotide sequence ID" value="NZ_JAAKZI010000030.1"/>
</dbReference>
<dbReference type="EMBL" id="JAAKZI010000030">
    <property type="protein sequence ID" value="NGN84818.1"/>
    <property type="molecule type" value="Genomic_DNA"/>
</dbReference>
<accession>A0ABX0DDW0</accession>
<proteinExistence type="predicted"/>
<dbReference type="Proteomes" id="UP000479226">
    <property type="component" value="Unassembled WGS sequence"/>
</dbReference>
<keyword evidence="4" id="KW-1185">Reference proteome</keyword>
<evidence type="ECO:0000256" key="1">
    <source>
        <dbReference type="SAM" id="MobiDB-lite"/>
    </source>
</evidence>
<reference evidence="3 4" key="1">
    <citation type="submission" date="2020-02" db="EMBL/GenBank/DDBJ databases">
        <title>Genome sequence of the type strain DSM 27180 of Arthrobacter silviterrae.</title>
        <authorList>
            <person name="Gao J."/>
            <person name="Sun J."/>
        </authorList>
    </citation>
    <scope>NUCLEOTIDE SEQUENCE [LARGE SCALE GENOMIC DNA]</scope>
    <source>
        <strain evidence="3 4">DSM 27180</strain>
    </source>
</reference>
<evidence type="ECO:0000256" key="2">
    <source>
        <dbReference type="SAM" id="Phobius"/>
    </source>
</evidence>
<keyword evidence="2" id="KW-0812">Transmembrane</keyword>
<evidence type="ECO:0000313" key="3">
    <source>
        <dbReference type="EMBL" id="NGN84818.1"/>
    </source>
</evidence>